<dbReference type="InterPro" id="IPR046531">
    <property type="entry name" value="DUF6596"/>
</dbReference>
<comment type="similarity">
    <text evidence="1">Belongs to the sigma-70 factor family. ECF subfamily.</text>
</comment>
<keyword evidence="2" id="KW-0805">Transcription regulation</keyword>
<reference evidence="8" key="1">
    <citation type="journal article" date="2019" name="Int. J. Syst. Evol. Microbiol.">
        <title>The Global Catalogue of Microorganisms (GCM) 10K type strain sequencing project: providing services to taxonomists for standard genome sequencing and annotation.</title>
        <authorList>
            <consortium name="The Broad Institute Genomics Platform"/>
            <consortium name="The Broad Institute Genome Sequencing Center for Infectious Disease"/>
            <person name="Wu L."/>
            <person name="Ma J."/>
        </authorList>
    </citation>
    <scope>NUCLEOTIDE SEQUENCE [LARGE SCALE GENOMIC DNA]</scope>
    <source>
        <strain evidence="8">KACC 13778</strain>
    </source>
</reference>
<evidence type="ECO:0000256" key="2">
    <source>
        <dbReference type="ARBA" id="ARBA00023015"/>
    </source>
</evidence>
<dbReference type="EMBL" id="JBHSMD010000001">
    <property type="protein sequence ID" value="MFC5491740.1"/>
    <property type="molecule type" value="Genomic_DNA"/>
</dbReference>
<dbReference type="PANTHER" id="PTHR47756:SF2">
    <property type="entry name" value="BLL6612 PROTEIN"/>
    <property type="match status" value="1"/>
</dbReference>
<dbReference type="InterPro" id="IPR013324">
    <property type="entry name" value="RNA_pol_sigma_r3/r4-like"/>
</dbReference>
<evidence type="ECO:0000256" key="1">
    <source>
        <dbReference type="ARBA" id="ARBA00010641"/>
    </source>
</evidence>
<name>A0ABW0MUY0_9ACTN</name>
<dbReference type="Gene3D" id="1.10.10.10">
    <property type="entry name" value="Winged helix-like DNA-binding domain superfamily/Winged helix DNA-binding domain"/>
    <property type="match status" value="1"/>
</dbReference>
<dbReference type="InterPro" id="IPR036388">
    <property type="entry name" value="WH-like_DNA-bd_sf"/>
</dbReference>
<dbReference type="Pfam" id="PF20239">
    <property type="entry name" value="DUF6596"/>
    <property type="match status" value="1"/>
</dbReference>
<feature type="domain" description="RNA polymerase sigma factor 70 region 4 type 2" evidence="5">
    <location>
        <begin position="46"/>
        <end position="97"/>
    </location>
</feature>
<organism evidence="7 8">
    <name type="scientific">Nocardioides caricicola</name>
    <dbReference type="NCBI Taxonomy" id="634770"/>
    <lineage>
        <taxon>Bacteria</taxon>
        <taxon>Bacillati</taxon>
        <taxon>Actinomycetota</taxon>
        <taxon>Actinomycetes</taxon>
        <taxon>Propionibacteriales</taxon>
        <taxon>Nocardioidaceae</taxon>
        <taxon>Nocardioides</taxon>
    </lineage>
</organism>
<keyword evidence="3" id="KW-0731">Sigma factor</keyword>
<dbReference type="RefSeq" id="WP_345181140.1">
    <property type="nucleotide sequence ID" value="NZ_BAABFQ010000008.1"/>
</dbReference>
<evidence type="ECO:0000313" key="8">
    <source>
        <dbReference type="Proteomes" id="UP001595956"/>
    </source>
</evidence>
<dbReference type="Pfam" id="PF08281">
    <property type="entry name" value="Sigma70_r4_2"/>
    <property type="match status" value="1"/>
</dbReference>
<evidence type="ECO:0000313" key="7">
    <source>
        <dbReference type="EMBL" id="MFC5491740.1"/>
    </source>
</evidence>
<gene>
    <name evidence="7" type="ORF">ACFPKY_01430</name>
</gene>
<sequence>MDRLRSEAVAARKLPLLAVDASLQEEAQSFMASSGEPLLDERLRLVLLCAHPVLAPESAAALTLRLVLGVATEDVARLFLVPTPTMAARLTRARKKLAGASFEVPADLSSRVAVVADVAYLAFTAGYAPGSGPDVVRTEVAGEAIRLARVLRAVVPTTDVELDALLALMLLQHSRRDARVVDGRLVLLPDQDRSRWRVDEISEALSLLRPWTGAPPSPYLLQALIAAEHAIAPSSEATAWDRIALRYEELESLTGSPVVRLNRAVAVAEASGPAAGLALLDGLVLPGHRLPATRAELLARCGRLDDARTSYDEAIGRCANLAERAHLVERRASL</sequence>
<evidence type="ECO:0000256" key="3">
    <source>
        <dbReference type="ARBA" id="ARBA00023082"/>
    </source>
</evidence>
<evidence type="ECO:0000259" key="5">
    <source>
        <dbReference type="Pfam" id="PF08281"/>
    </source>
</evidence>
<keyword evidence="8" id="KW-1185">Reference proteome</keyword>
<feature type="domain" description="DUF6596" evidence="6">
    <location>
        <begin position="111"/>
        <end position="209"/>
    </location>
</feature>
<dbReference type="InterPro" id="IPR013249">
    <property type="entry name" value="RNA_pol_sigma70_r4_t2"/>
</dbReference>
<evidence type="ECO:0000259" key="6">
    <source>
        <dbReference type="Pfam" id="PF20239"/>
    </source>
</evidence>
<dbReference type="Proteomes" id="UP001595956">
    <property type="component" value="Unassembled WGS sequence"/>
</dbReference>
<comment type="caution">
    <text evidence="7">The sequence shown here is derived from an EMBL/GenBank/DDBJ whole genome shotgun (WGS) entry which is preliminary data.</text>
</comment>
<dbReference type="PANTHER" id="PTHR47756">
    <property type="entry name" value="BLL6612 PROTEIN-RELATED"/>
    <property type="match status" value="1"/>
</dbReference>
<keyword evidence="4" id="KW-0804">Transcription</keyword>
<dbReference type="SUPFAM" id="SSF88659">
    <property type="entry name" value="Sigma3 and sigma4 domains of RNA polymerase sigma factors"/>
    <property type="match status" value="1"/>
</dbReference>
<protein>
    <submittedName>
        <fullName evidence="7">RNA polymerase sigma factor</fullName>
    </submittedName>
</protein>
<proteinExistence type="inferred from homology"/>
<evidence type="ECO:0000256" key="4">
    <source>
        <dbReference type="ARBA" id="ARBA00023163"/>
    </source>
</evidence>
<accession>A0ABW0MUY0</accession>